<evidence type="ECO:0000313" key="2">
    <source>
        <dbReference type="EMBL" id="QHT17103.1"/>
    </source>
</evidence>
<accession>A0A6C0DKL2</accession>
<organism evidence="2">
    <name type="scientific">viral metagenome</name>
    <dbReference type="NCBI Taxonomy" id="1070528"/>
    <lineage>
        <taxon>unclassified sequences</taxon>
        <taxon>metagenomes</taxon>
        <taxon>organismal metagenomes</taxon>
    </lineage>
</organism>
<reference evidence="2" key="1">
    <citation type="journal article" date="2020" name="Nature">
        <title>Giant virus diversity and host interactions through global metagenomics.</title>
        <authorList>
            <person name="Schulz F."/>
            <person name="Roux S."/>
            <person name="Paez-Espino D."/>
            <person name="Jungbluth S."/>
            <person name="Walsh D.A."/>
            <person name="Denef V.J."/>
            <person name="McMahon K.D."/>
            <person name="Konstantinidis K.T."/>
            <person name="Eloe-Fadrosh E.A."/>
            <person name="Kyrpides N.C."/>
            <person name="Woyke T."/>
        </authorList>
    </citation>
    <scope>NUCLEOTIDE SEQUENCE</scope>
    <source>
        <strain evidence="2">GVMAG-M-3300023174-24</strain>
    </source>
</reference>
<proteinExistence type="predicted"/>
<evidence type="ECO:0000256" key="1">
    <source>
        <dbReference type="SAM" id="MobiDB-lite"/>
    </source>
</evidence>
<dbReference type="EMBL" id="MN739631">
    <property type="protein sequence ID" value="QHT17103.1"/>
    <property type="molecule type" value="Genomic_DNA"/>
</dbReference>
<feature type="region of interest" description="Disordered" evidence="1">
    <location>
        <begin position="173"/>
        <end position="197"/>
    </location>
</feature>
<protein>
    <submittedName>
        <fullName evidence="2">Uncharacterized protein</fullName>
    </submittedName>
</protein>
<feature type="compositionally biased region" description="Basic and acidic residues" evidence="1">
    <location>
        <begin position="176"/>
        <end position="188"/>
    </location>
</feature>
<dbReference type="AlphaFoldDB" id="A0A6C0DKL2"/>
<sequence>MSSSSYMFYNMGRIGTDVTDQTQTNLFNSRSADYMLSNYFSQNVSDNHVNFATSQPTVNFDGVAHGAGINGDVVDFESLLTLKVEQDRQFEKLQLFERPFITVPYLGRGSCDPTLESQLLQGEIVSDRKSVSTIMDKSFADYALYPTDSKMNERVQNPAYSVEEAALDGWVRGGKATREMSNDEDLKKNNRPSSSFF</sequence>
<name>A0A6C0DKL2_9ZZZZ</name>